<evidence type="ECO:0000259" key="2">
    <source>
        <dbReference type="Pfam" id="PF04892"/>
    </source>
</evidence>
<proteinExistence type="predicted"/>
<dbReference type="InterPro" id="IPR006976">
    <property type="entry name" value="VanZ-like"/>
</dbReference>
<evidence type="ECO:0000313" key="4">
    <source>
        <dbReference type="Proteomes" id="UP000002383"/>
    </source>
</evidence>
<organism evidence="3 4">
    <name type="scientific">Thioalkalivibrio sulfidiphilus (strain HL-EbGR7)</name>
    <dbReference type="NCBI Taxonomy" id="396588"/>
    <lineage>
        <taxon>Bacteria</taxon>
        <taxon>Pseudomonadati</taxon>
        <taxon>Pseudomonadota</taxon>
        <taxon>Gammaproteobacteria</taxon>
        <taxon>Chromatiales</taxon>
        <taxon>Ectothiorhodospiraceae</taxon>
        <taxon>Thioalkalivibrio</taxon>
    </lineage>
</organism>
<name>B8GV78_THISH</name>
<feature type="transmembrane region" description="Helical" evidence="1">
    <location>
        <begin position="389"/>
        <end position="410"/>
    </location>
</feature>
<dbReference type="eggNOG" id="COG4767">
    <property type="taxonomic scope" value="Bacteria"/>
</dbReference>
<feature type="transmembrane region" description="Helical" evidence="1">
    <location>
        <begin position="267"/>
        <end position="286"/>
    </location>
</feature>
<feature type="transmembrane region" description="Helical" evidence="1">
    <location>
        <begin position="358"/>
        <end position="377"/>
    </location>
</feature>
<protein>
    <submittedName>
        <fullName evidence="3">VanZ family protein</fullName>
    </submittedName>
</protein>
<feature type="transmembrane region" description="Helical" evidence="1">
    <location>
        <begin position="239"/>
        <end position="261"/>
    </location>
</feature>
<dbReference type="STRING" id="396588.Tgr7_2345"/>
<feature type="transmembrane region" description="Helical" evidence="1">
    <location>
        <begin position="298"/>
        <end position="320"/>
    </location>
</feature>
<dbReference type="KEGG" id="tgr:Tgr7_2345"/>
<keyword evidence="4" id="KW-1185">Reference proteome</keyword>
<keyword evidence="1" id="KW-1133">Transmembrane helix</keyword>
<dbReference type="NCBIfam" id="NF037970">
    <property type="entry name" value="vanZ_1"/>
    <property type="match status" value="1"/>
</dbReference>
<dbReference type="EMBL" id="CP001339">
    <property type="protein sequence ID" value="ACL73424.1"/>
    <property type="molecule type" value="Genomic_DNA"/>
</dbReference>
<dbReference type="AlphaFoldDB" id="B8GV78"/>
<accession>B8GV78</accession>
<evidence type="ECO:0000256" key="1">
    <source>
        <dbReference type="SAM" id="Phobius"/>
    </source>
</evidence>
<feature type="transmembrane region" description="Helical" evidence="1">
    <location>
        <begin position="12"/>
        <end position="30"/>
    </location>
</feature>
<keyword evidence="1" id="KW-0812">Transmembrane</keyword>
<dbReference type="Pfam" id="PF04892">
    <property type="entry name" value="VanZ"/>
    <property type="match status" value="1"/>
</dbReference>
<dbReference type="Proteomes" id="UP000002383">
    <property type="component" value="Chromosome"/>
</dbReference>
<feature type="transmembrane region" description="Helical" evidence="1">
    <location>
        <begin position="58"/>
        <end position="77"/>
    </location>
</feature>
<evidence type="ECO:0000313" key="3">
    <source>
        <dbReference type="EMBL" id="ACL73424.1"/>
    </source>
</evidence>
<dbReference type="OrthoDB" id="283584at2"/>
<feature type="transmembrane region" description="Helical" evidence="1">
    <location>
        <begin position="117"/>
        <end position="137"/>
    </location>
</feature>
<feature type="transmembrane region" description="Helical" evidence="1">
    <location>
        <begin position="416"/>
        <end position="437"/>
    </location>
</feature>
<gene>
    <name evidence="3" type="ordered locus">Tgr7_2345</name>
</gene>
<feature type="transmembrane region" description="Helical" evidence="1">
    <location>
        <begin position="89"/>
        <end position="111"/>
    </location>
</feature>
<dbReference type="RefSeq" id="WP_012638899.1">
    <property type="nucleotide sequence ID" value="NC_011901.1"/>
</dbReference>
<sequence length="444" mass="49170">MNLIPTRIWRYAALAWLGVVLYLTLLPFTFGDMSLAEAWARYQNIRFDGSGPRARQQWVSNVLMFVPLGFLWAGWWLHRVRSPWLQGGGAVLVAGFCLLVTASVEFLQFWIPNRGPSLTDISANATGGVIGVLAWLVSRVPVVRQAARGLIQRQHGPGAWLLVYVAAYVFVSLLPLDLVISAREWSTKLASGQWGLFVAEQGCWWGVRCVTLHVLEVLLMLPLGLWVAWRMDVPGYWSLLWAGALGVLLGLLVELGLLVTVSGVSEGASVLLHGLGAVLGAMLWAWRERLPWQWLSANLRSLLLAMLPVYLLVASLVVLAGSDGWATLEAAMAQLQSLRWLPLYYHYFIAEGQAIRSVFMNLGVYAFLGLGLWLWDLRRPAGAVAHRGAWAALFAFCLASALEMSKLFLLGLRPDTAAPILGVVSAAGVYLALWWMLDGLRWRR</sequence>
<dbReference type="HOGENOM" id="CLU_637449_0_0_6"/>
<feature type="transmembrane region" description="Helical" evidence="1">
    <location>
        <begin position="205"/>
        <end position="227"/>
    </location>
</feature>
<keyword evidence="1" id="KW-0472">Membrane</keyword>
<reference evidence="3 4" key="1">
    <citation type="journal article" date="2011" name="Stand. Genomic Sci.">
        <title>Complete genome sequence of 'Thioalkalivibrio sulfidophilus' HL-EbGr7.</title>
        <authorList>
            <person name="Muyzer G."/>
            <person name="Sorokin D.Y."/>
            <person name="Mavromatis K."/>
            <person name="Lapidus A."/>
            <person name="Clum A."/>
            <person name="Ivanova N."/>
            <person name="Pati A."/>
            <person name="d'Haeseleer P."/>
            <person name="Woyke T."/>
            <person name="Kyrpides N.C."/>
        </authorList>
    </citation>
    <scope>NUCLEOTIDE SEQUENCE [LARGE SCALE GENOMIC DNA]</scope>
    <source>
        <strain evidence="3 4">HL-EbGR7</strain>
    </source>
</reference>
<feature type="domain" description="VanZ-like" evidence="2">
    <location>
        <begin position="23"/>
        <end position="137"/>
    </location>
</feature>
<feature type="transmembrane region" description="Helical" evidence="1">
    <location>
        <begin position="158"/>
        <end position="176"/>
    </location>
</feature>